<name>A0AAV7NHV1_PLEWA</name>
<proteinExistence type="predicted"/>
<gene>
    <name evidence="2" type="ORF">NDU88_002391</name>
</gene>
<accession>A0AAV7NHV1</accession>
<comment type="caution">
    <text evidence="2">The sequence shown here is derived from an EMBL/GenBank/DDBJ whole genome shotgun (WGS) entry which is preliminary data.</text>
</comment>
<keyword evidence="3" id="KW-1185">Reference proteome</keyword>
<evidence type="ECO:0000313" key="2">
    <source>
        <dbReference type="EMBL" id="KAJ1114152.1"/>
    </source>
</evidence>
<sequence length="103" mass="10736">MRASSCRHPRESAAIPVLLLHGVPTVTATLIWQPDAAVYPMPRGSSTWKSLDPGCCPLHGYYPAAASLPRCPGARALVYGVLPAASDNSSYGLCLSVSATALV</sequence>
<keyword evidence="1" id="KW-0732">Signal</keyword>
<evidence type="ECO:0000256" key="1">
    <source>
        <dbReference type="SAM" id="SignalP"/>
    </source>
</evidence>
<evidence type="ECO:0000313" key="3">
    <source>
        <dbReference type="Proteomes" id="UP001066276"/>
    </source>
</evidence>
<organism evidence="2 3">
    <name type="scientific">Pleurodeles waltl</name>
    <name type="common">Iberian ribbed newt</name>
    <dbReference type="NCBI Taxonomy" id="8319"/>
    <lineage>
        <taxon>Eukaryota</taxon>
        <taxon>Metazoa</taxon>
        <taxon>Chordata</taxon>
        <taxon>Craniata</taxon>
        <taxon>Vertebrata</taxon>
        <taxon>Euteleostomi</taxon>
        <taxon>Amphibia</taxon>
        <taxon>Batrachia</taxon>
        <taxon>Caudata</taxon>
        <taxon>Salamandroidea</taxon>
        <taxon>Salamandridae</taxon>
        <taxon>Pleurodelinae</taxon>
        <taxon>Pleurodeles</taxon>
    </lineage>
</organism>
<dbReference type="Proteomes" id="UP001066276">
    <property type="component" value="Chromosome 8"/>
</dbReference>
<feature type="chain" id="PRO_5043518553" evidence="1">
    <location>
        <begin position="29"/>
        <end position="103"/>
    </location>
</feature>
<reference evidence="2" key="1">
    <citation type="journal article" date="2022" name="bioRxiv">
        <title>Sequencing and chromosome-scale assembly of the giantPleurodeles waltlgenome.</title>
        <authorList>
            <person name="Brown T."/>
            <person name="Elewa A."/>
            <person name="Iarovenko S."/>
            <person name="Subramanian E."/>
            <person name="Araus A.J."/>
            <person name="Petzold A."/>
            <person name="Susuki M."/>
            <person name="Suzuki K.-i.T."/>
            <person name="Hayashi T."/>
            <person name="Toyoda A."/>
            <person name="Oliveira C."/>
            <person name="Osipova E."/>
            <person name="Leigh N.D."/>
            <person name="Simon A."/>
            <person name="Yun M.H."/>
        </authorList>
    </citation>
    <scope>NUCLEOTIDE SEQUENCE</scope>
    <source>
        <strain evidence="2">20211129_DDA</strain>
        <tissue evidence="2">Liver</tissue>
    </source>
</reference>
<dbReference type="EMBL" id="JANPWB010000012">
    <property type="protein sequence ID" value="KAJ1114152.1"/>
    <property type="molecule type" value="Genomic_DNA"/>
</dbReference>
<protein>
    <submittedName>
        <fullName evidence="2">Uncharacterized protein</fullName>
    </submittedName>
</protein>
<dbReference type="AlphaFoldDB" id="A0AAV7NHV1"/>
<feature type="signal peptide" evidence="1">
    <location>
        <begin position="1"/>
        <end position="28"/>
    </location>
</feature>